<sequence length="137" mass="14003">MNFISRDGAQGISVSSSGTVTVATQYGSRTIAKADVISASVMKEGRTSIKSNRGSQLGRAVVGGALLGPLGAVAGAATGSKTQTEEITSITLRVLTRGSSPYEDIVFYSGSAKPESELTHEVRAANNALSRILSAIG</sequence>
<keyword evidence="2" id="KW-1185">Reference proteome</keyword>
<gene>
    <name evidence="1" type="ORF">ACFSQT_11370</name>
</gene>
<proteinExistence type="predicted"/>
<dbReference type="RefSeq" id="WP_379018545.1">
    <property type="nucleotide sequence ID" value="NZ_JBHUGY010000019.1"/>
</dbReference>
<evidence type="ECO:0000313" key="2">
    <source>
        <dbReference type="Proteomes" id="UP001597349"/>
    </source>
</evidence>
<organism evidence="1 2">
    <name type="scientific">Mesorhizobium calcicola</name>
    <dbReference type="NCBI Taxonomy" id="1300310"/>
    <lineage>
        <taxon>Bacteria</taxon>
        <taxon>Pseudomonadati</taxon>
        <taxon>Pseudomonadota</taxon>
        <taxon>Alphaproteobacteria</taxon>
        <taxon>Hyphomicrobiales</taxon>
        <taxon>Phyllobacteriaceae</taxon>
        <taxon>Mesorhizobium</taxon>
    </lineage>
</organism>
<comment type="caution">
    <text evidence="1">The sequence shown here is derived from an EMBL/GenBank/DDBJ whole genome shotgun (WGS) entry which is preliminary data.</text>
</comment>
<evidence type="ECO:0000313" key="1">
    <source>
        <dbReference type="EMBL" id="MFD2053667.1"/>
    </source>
</evidence>
<reference evidence="2" key="1">
    <citation type="journal article" date="2019" name="Int. J. Syst. Evol. Microbiol.">
        <title>The Global Catalogue of Microorganisms (GCM) 10K type strain sequencing project: providing services to taxonomists for standard genome sequencing and annotation.</title>
        <authorList>
            <consortium name="The Broad Institute Genomics Platform"/>
            <consortium name="The Broad Institute Genome Sequencing Center for Infectious Disease"/>
            <person name="Wu L."/>
            <person name="Ma J."/>
        </authorList>
    </citation>
    <scope>NUCLEOTIDE SEQUENCE [LARGE SCALE GENOMIC DNA]</scope>
    <source>
        <strain evidence="2">CGMCC 1.16226</strain>
    </source>
</reference>
<name>A0ABW4WE35_9HYPH</name>
<dbReference type="Proteomes" id="UP001597349">
    <property type="component" value="Unassembled WGS sequence"/>
</dbReference>
<accession>A0ABW4WE35</accession>
<protein>
    <submittedName>
        <fullName evidence="1">Uncharacterized protein</fullName>
    </submittedName>
</protein>
<dbReference type="EMBL" id="JBHUGY010000019">
    <property type="protein sequence ID" value="MFD2053667.1"/>
    <property type="molecule type" value="Genomic_DNA"/>
</dbReference>